<keyword evidence="2" id="KW-0812">Transmembrane</keyword>
<accession>A0ABP1FMQ6</accession>
<keyword evidence="4" id="KW-1185">Reference proteome</keyword>
<keyword evidence="2" id="KW-0472">Membrane</keyword>
<dbReference type="PANTHER" id="PTHR34370">
    <property type="entry name" value="OS04G0600100 PROTEIN"/>
    <property type="match status" value="1"/>
</dbReference>
<dbReference type="EMBL" id="CAXHTA020000004">
    <property type="protein sequence ID" value="CAL5220661.1"/>
    <property type="molecule type" value="Genomic_DNA"/>
</dbReference>
<sequence>MKYQAIGHSGAAHFERGVGNASFQEGAASSSAAPHSMPPQEASSNTSRSGVITFHNRTGTVAFASAPGKARSKDWKARLREYGLSGVLAYGMLNTIYYTATFWYMWTHVYKVPKGIGLAAASRKFVEVLGITWAGSQLTKVARGFGALLLAPVVDKLLTSFQSILRIRSKSRAFLAAVIICLGLAGAVVGTTILLHA</sequence>
<feature type="transmembrane region" description="Helical" evidence="2">
    <location>
        <begin position="141"/>
        <end position="161"/>
    </location>
</feature>
<reference evidence="3 4" key="1">
    <citation type="submission" date="2024-06" db="EMBL/GenBank/DDBJ databases">
        <authorList>
            <person name="Kraege A."/>
            <person name="Thomma B."/>
        </authorList>
    </citation>
    <scope>NUCLEOTIDE SEQUENCE [LARGE SCALE GENOMIC DNA]</scope>
</reference>
<name>A0ABP1FMQ6_9CHLO</name>
<evidence type="ECO:0000256" key="1">
    <source>
        <dbReference type="SAM" id="MobiDB-lite"/>
    </source>
</evidence>
<feature type="transmembrane region" description="Helical" evidence="2">
    <location>
        <begin position="173"/>
        <end position="195"/>
    </location>
</feature>
<keyword evidence="2" id="KW-1133">Transmembrane helix</keyword>
<protein>
    <submittedName>
        <fullName evidence="3">G2707 protein</fullName>
    </submittedName>
</protein>
<organism evidence="3 4">
    <name type="scientific">Coccomyxa viridis</name>
    <dbReference type="NCBI Taxonomy" id="1274662"/>
    <lineage>
        <taxon>Eukaryota</taxon>
        <taxon>Viridiplantae</taxon>
        <taxon>Chlorophyta</taxon>
        <taxon>core chlorophytes</taxon>
        <taxon>Trebouxiophyceae</taxon>
        <taxon>Trebouxiophyceae incertae sedis</taxon>
        <taxon>Coccomyxaceae</taxon>
        <taxon>Coccomyxa</taxon>
    </lineage>
</organism>
<proteinExistence type="predicted"/>
<feature type="transmembrane region" description="Helical" evidence="2">
    <location>
        <begin position="82"/>
        <end position="106"/>
    </location>
</feature>
<gene>
    <name evidence="3" type="primary">g2707</name>
    <name evidence="3" type="ORF">VP750_LOCUS2320</name>
</gene>
<evidence type="ECO:0000256" key="2">
    <source>
        <dbReference type="SAM" id="Phobius"/>
    </source>
</evidence>
<feature type="compositionally biased region" description="Low complexity" evidence="1">
    <location>
        <begin position="28"/>
        <end position="39"/>
    </location>
</feature>
<dbReference type="Proteomes" id="UP001497392">
    <property type="component" value="Unassembled WGS sequence"/>
</dbReference>
<comment type="caution">
    <text evidence="3">The sequence shown here is derived from an EMBL/GenBank/DDBJ whole genome shotgun (WGS) entry which is preliminary data.</text>
</comment>
<dbReference type="PANTHER" id="PTHR34370:SF2">
    <property type="entry name" value="GAG-POL POLYPROTEIN_RETROTRANSPOSON"/>
    <property type="match status" value="1"/>
</dbReference>
<evidence type="ECO:0000313" key="4">
    <source>
        <dbReference type="Proteomes" id="UP001497392"/>
    </source>
</evidence>
<feature type="region of interest" description="Disordered" evidence="1">
    <location>
        <begin position="28"/>
        <end position="48"/>
    </location>
</feature>
<evidence type="ECO:0000313" key="3">
    <source>
        <dbReference type="EMBL" id="CAL5220661.1"/>
    </source>
</evidence>